<evidence type="ECO:0000313" key="3">
    <source>
        <dbReference type="EMBL" id="GEP08791.1"/>
    </source>
</evidence>
<reference evidence="3 4" key="1">
    <citation type="submission" date="2019-07" db="EMBL/GenBank/DDBJ databases">
        <title>Whole genome shotgun sequence of Methylobacterium gnaphalii NBRC 107716.</title>
        <authorList>
            <person name="Hosoyama A."/>
            <person name="Uohara A."/>
            <person name="Ohji S."/>
            <person name="Ichikawa N."/>
        </authorList>
    </citation>
    <scope>NUCLEOTIDE SEQUENCE [LARGE SCALE GENOMIC DNA]</scope>
    <source>
        <strain evidence="3 4">NBRC 107716</strain>
    </source>
</reference>
<keyword evidence="4" id="KW-1185">Reference proteome</keyword>
<dbReference type="RefSeq" id="WP_147045113.1">
    <property type="nucleotide sequence ID" value="NZ_BJZV01000002.1"/>
</dbReference>
<feature type="transmembrane region" description="Helical" evidence="2">
    <location>
        <begin position="20"/>
        <end position="40"/>
    </location>
</feature>
<keyword evidence="2" id="KW-1133">Transmembrane helix</keyword>
<sequence>MAKVETGTQSRQGDKGKPVLYILIAAVILAVIAGAGALTWQSSVSPTDRASSSQDAARQTATTPSTAPAAREPSENPSNPAPAQQKAN</sequence>
<keyword evidence="2" id="KW-0812">Transmembrane</keyword>
<keyword evidence="2" id="KW-0472">Membrane</keyword>
<dbReference type="EMBL" id="BJZV01000002">
    <property type="protein sequence ID" value="GEP08791.1"/>
    <property type="molecule type" value="Genomic_DNA"/>
</dbReference>
<feature type="region of interest" description="Disordered" evidence="1">
    <location>
        <begin position="41"/>
        <end position="88"/>
    </location>
</feature>
<evidence type="ECO:0000256" key="1">
    <source>
        <dbReference type="SAM" id="MobiDB-lite"/>
    </source>
</evidence>
<feature type="compositionally biased region" description="Polar residues" evidence="1">
    <location>
        <begin position="76"/>
        <end position="88"/>
    </location>
</feature>
<dbReference type="AlphaFoldDB" id="A0A512JFS0"/>
<name>A0A512JFS0_9HYPH</name>
<feature type="compositionally biased region" description="Low complexity" evidence="1">
    <location>
        <begin position="56"/>
        <end position="71"/>
    </location>
</feature>
<organism evidence="3 4">
    <name type="scientific">Methylobacterium gnaphalii</name>
    <dbReference type="NCBI Taxonomy" id="1010610"/>
    <lineage>
        <taxon>Bacteria</taxon>
        <taxon>Pseudomonadati</taxon>
        <taxon>Pseudomonadota</taxon>
        <taxon>Alphaproteobacteria</taxon>
        <taxon>Hyphomicrobiales</taxon>
        <taxon>Methylobacteriaceae</taxon>
        <taxon>Methylobacterium</taxon>
    </lineage>
</organism>
<evidence type="ECO:0000313" key="4">
    <source>
        <dbReference type="Proteomes" id="UP000321750"/>
    </source>
</evidence>
<feature type="compositionally biased region" description="Polar residues" evidence="1">
    <location>
        <begin position="41"/>
        <end position="55"/>
    </location>
</feature>
<comment type="caution">
    <text evidence="3">The sequence shown here is derived from an EMBL/GenBank/DDBJ whole genome shotgun (WGS) entry which is preliminary data.</text>
</comment>
<dbReference type="Proteomes" id="UP000321750">
    <property type="component" value="Unassembled WGS sequence"/>
</dbReference>
<protein>
    <submittedName>
        <fullName evidence="3">Uncharacterized protein</fullName>
    </submittedName>
</protein>
<proteinExistence type="predicted"/>
<evidence type="ECO:0000256" key="2">
    <source>
        <dbReference type="SAM" id="Phobius"/>
    </source>
</evidence>
<accession>A0A512JFS0</accession>
<gene>
    <name evidence="3" type="ORF">MGN01_06360</name>
</gene>